<name>A0ABN9QZP1_9DINO</name>
<evidence type="ECO:0000313" key="2">
    <source>
        <dbReference type="Proteomes" id="UP001189429"/>
    </source>
</evidence>
<proteinExistence type="predicted"/>
<sequence>MAHYTYLKVTKEHANVAIEYRDALKALIFPAVNLAADKSASQFSAAAQVPEAEALPLSELDGGGEVKAIRSRRWSGELKVLKSLLAALHSLRALADLEIEQQLDPVILIAPSSVVQVLHCYFANSPVSEASEVVIPRHSVEVWTPSGAGFRRQSIGSEDMCV</sequence>
<comment type="caution">
    <text evidence="1">The sequence shown here is derived from an EMBL/GenBank/DDBJ whole genome shotgun (WGS) entry which is preliminary data.</text>
</comment>
<accession>A0ABN9QZP1</accession>
<gene>
    <name evidence="1" type="ORF">PCOR1329_LOCUS16031</name>
</gene>
<keyword evidence="2" id="KW-1185">Reference proteome</keyword>
<organism evidence="1 2">
    <name type="scientific">Prorocentrum cordatum</name>
    <dbReference type="NCBI Taxonomy" id="2364126"/>
    <lineage>
        <taxon>Eukaryota</taxon>
        <taxon>Sar</taxon>
        <taxon>Alveolata</taxon>
        <taxon>Dinophyceae</taxon>
        <taxon>Prorocentrales</taxon>
        <taxon>Prorocentraceae</taxon>
        <taxon>Prorocentrum</taxon>
    </lineage>
</organism>
<dbReference type="EMBL" id="CAUYUJ010004891">
    <property type="protein sequence ID" value="CAK0811406.1"/>
    <property type="molecule type" value="Genomic_DNA"/>
</dbReference>
<evidence type="ECO:0000313" key="1">
    <source>
        <dbReference type="EMBL" id="CAK0811406.1"/>
    </source>
</evidence>
<protein>
    <submittedName>
        <fullName evidence="1">Uncharacterized protein</fullName>
    </submittedName>
</protein>
<reference evidence="1" key="1">
    <citation type="submission" date="2023-10" db="EMBL/GenBank/DDBJ databases">
        <authorList>
            <person name="Chen Y."/>
            <person name="Shah S."/>
            <person name="Dougan E. K."/>
            <person name="Thang M."/>
            <person name="Chan C."/>
        </authorList>
    </citation>
    <scope>NUCLEOTIDE SEQUENCE [LARGE SCALE GENOMIC DNA]</scope>
</reference>
<dbReference type="Proteomes" id="UP001189429">
    <property type="component" value="Unassembled WGS sequence"/>
</dbReference>